<dbReference type="RefSeq" id="WP_282906167.1">
    <property type="nucleotide sequence ID" value="NZ_CP124855.1"/>
</dbReference>
<dbReference type="InterPro" id="IPR017581">
    <property type="entry name" value="AtpR-like"/>
</dbReference>
<feature type="transmembrane region" description="Helical" evidence="1">
    <location>
        <begin position="67"/>
        <end position="89"/>
    </location>
</feature>
<keyword evidence="1" id="KW-0812">Transmembrane</keyword>
<reference evidence="2 3" key="1">
    <citation type="submission" date="2023-05" db="EMBL/GenBank/DDBJ databases">
        <title>Genomic insight into Chryseobacterium sp. wdc7 isolated forest soil (Gotjawal).</title>
        <authorList>
            <person name="Park S.-J."/>
        </authorList>
    </citation>
    <scope>NUCLEOTIDE SEQUENCE [LARGE SCALE GENOMIC DNA]</scope>
    <source>
        <strain evidence="3">wdc7</strain>
    </source>
</reference>
<feature type="transmembrane region" description="Helical" evidence="1">
    <location>
        <begin position="39"/>
        <end position="61"/>
    </location>
</feature>
<evidence type="ECO:0000313" key="2">
    <source>
        <dbReference type="EMBL" id="WHF52909.1"/>
    </source>
</evidence>
<name>A0ABY8RGR2_9FLAO</name>
<accession>A0ABY8RGR2</accession>
<protein>
    <submittedName>
        <fullName evidence="2">ATP synthase subunit I</fullName>
    </submittedName>
</protein>
<dbReference type="Pfam" id="PF12966">
    <property type="entry name" value="AtpR"/>
    <property type="match status" value="1"/>
</dbReference>
<organism evidence="2 3">
    <name type="scientific">Chryseobacterium gotjawalense</name>
    <dbReference type="NCBI Taxonomy" id="3042315"/>
    <lineage>
        <taxon>Bacteria</taxon>
        <taxon>Pseudomonadati</taxon>
        <taxon>Bacteroidota</taxon>
        <taxon>Flavobacteriia</taxon>
        <taxon>Flavobacteriales</taxon>
        <taxon>Weeksellaceae</taxon>
        <taxon>Chryseobacterium group</taxon>
        <taxon>Chryseobacterium</taxon>
    </lineage>
</organism>
<evidence type="ECO:0000313" key="3">
    <source>
        <dbReference type="Proteomes" id="UP001241656"/>
    </source>
</evidence>
<evidence type="ECO:0000256" key="1">
    <source>
        <dbReference type="SAM" id="Phobius"/>
    </source>
</evidence>
<keyword evidence="1" id="KW-1133">Transmembrane helix</keyword>
<keyword evidence="1" id="KW-0472">Membrane</keyword>
<dbReference type="Proteomes" id="UP001241656">
    <property type="component" value="Chromosome"/>
</dbReference>
<sequence length="106" mass="11754">MNDIITMVLVFVAGGVLGIIFFGGLWITVKKSVSAKSPALLILSSLFVRISITMIGFYMIGNNNWQRLLMCLFGFVAARFLVLFVTKIIDAKQVNLNKEELHGTQS</sequence>
<keyword evidence="3" id="KW-1185">Reference proteome</keyword>
<proteinExistence type="predicted"/>
<feature type="transmembrane region" description="Helical" evidence="1">
    <location>
        <begin position="6"/>
        <end position="27"/>
    </location>
</feature>
<dbReference type="EMBL" id="CP124855">
    <property type="protein sequence ID" value="WHF52909.1"/>
    <property type="molecule type" value="Genomic_DNA"/>
</dbReference>
<gene>
    <name evidence="2" type="ORF">QGN23_06410</name>
</gene>
<dbReference type="NCBIfam" id="TIGR03165">
    <property type="entry name" value="F1F0_chp_2"/>
    <property type="match status" value="1"/>
</dbReference>